<evidence type="ECO:0000256" key="2">
    <source>
        <dbReference type="SAM" id="Phobius"/>
    </source>
</evidence>
<sequence>MVTRVSVIAVAAVLLLHLLPHAFAYGDGGHGHGDMALPAGASTASDVNSPIGNSLSPAPESYFAYPHLSGFIVAHIVLMTIAWLFILPISVVLSLARSKLGLPAQLLFLSVNASGLFLGGIYNRNTPDLYKGNIHHTFGWVVTWIVSAQAVMGLIRLYAAEKARARASEEEAAFIPVSVTCMAQHRRLHGMREVNPYRYSNDSGHGTESPTSRCSSMSPADEPEQEEMLHMYHQRPSGFGGHEKEAPRLWWRKTALDRFLSRKIPAMVSEQAMSLMNMVYGIVDRLILILGFVAMATGIVTFGGIFRGNNVFNGLAHFVKGGIFFWYGMLTLGRWMGCFADIGWAWNVKPAADVVGRRKAAIPSAEFVESFLIFFYGATNVFMEHMAAWGGAWTAQDLEHVSISVMFFGGGLCGMLVESKKIRDLLNTSALTNSGTHGVHPAKELLRAPRTYAFSVNPLPPLIILLLGFMMSSHHQASVVSTMVHKQWGTLFVGASLARAVSYILTYLSPPTSLLPSRPPSEVITAFCLISGGLIFMASNKDTVAAMEAYRLNAMFCFTVTMGLTTFLMAWTILVLAIKGWAVRRAQVPSFNTRISA</sequence>
<dbReference type="InterPro" id="IPR018825">
    <property type="entry name" value="DUF2427"/>
</dbReference>
<evidence type="ECO:0000259" key="4">
    <source>
        <dbReference type="Pfam" id="PF10348"/>
    </source>
</evidence>
<organism evidence="6 7">
    <name type="scientific">Lasallia pustulata</name>
    <dbReference type="NCBI Taxonomy" id="136370"/>
    <lineage>
        <taxon>Eukaryota</taxon>
        <taxon>Fungi</taxon>
        <taxon>Dikarya</taxon>
        <taxon>Ascomycota</taxon>
        <taxon>Pezizomycotina</taxon>
        <taxon>Lecanoromycetes</taxon>
        <taxon>OSLEUM clade</taxon>
        <taxon>Umbilicariomycetidae</taxon>
        <taxon>Umbilicariales</taxon>
        <taxon>Umbilicariaceae</taxon>
        <taxon>Lasallia</taxon>
    </lineage>
</organism>
<feature type="transmembrane region" description="Helical" evidence="2">
    <location>
        <begin position="521"/>
        <end position="540"/>
    </location>
</feature>
<feature type="compositionally biased region" description="Polar residues" evidence="1">
    <location>
        <begin position="199"/>
        <end position="218"/>
    </location>
</feature>
<feature type="domain" description="DUF2427" evidence="4">
    <location>
        <begin position="59"/>
        <end position="156"/>
    </location>
</feature>
<feature type="chain" id="PRO_5013343336" evidence="3">
    <location>
        <begin position="25"/>
        <end position="597"/>
    </location>
</feature>
<evidence type="ECO:0000256" key="3">
    <source>
        <dbReference type="SAM" id="SignalP"/>
    </source>
</evidence>
<keyword evidence="2" id="KW-0472">Membrane</keyword>
<feature type="transmembrane region" description="Helical" evidence="2">
    <location>
        <begin position="138"/>
        <end position="159"/>
    </location>
</feature>
<feature type="transmembrane region" description="Helical" evidence="2">
    <location>
        <begin position="452"/>
        <end position="471"/>
    </location>
</feature>
<protein>
    <submittedName>
        <fullName evidence="6">Uncharacterized domain YCR061W, C-terminal</fullName>
    </submittedName>
</protein>
<dbReference type="InterPro" id="IPR018827">
    <property type="entry name" value="YTP1_C"/>
</dbReference>
<feature type="transmembrane region" description="Helical" evidence="2">
    <location>
        <begin position="552"/>
        <end position="578"/>
    </location>
</feature>
<feature type="transmembrane region" description="Helical" evidence="2">
    <location>
        <begin position="71"/>
        <end position="93"/>
    </location>
</feature>
<dbReference type="Proteomes" id="UP000192927">
    <property type="component" value="Unassembled WGS sequence"/>
</dbReference>
<feature type="transmembrane region" description="Helical" evidence="2">
    <location>
        <begin position="360"/>
        <end position="378"/>
    </location>
</feature>
<feature type="region of interest" description="Disordered" evidence="1">
    <location>
        <begin position="199"/>
        <end position="220"/>
    </location>
</feature>
<feature type="signal peptide" evidence="3">
    <location>
        <begin position="1"/>
        <end position="24"/>
    </location>
</feature>
<name>A0A1W5D1Z7_9LECA</name>
<feature type="transmembrane region" description="Helical" evidence="2">
    <location>
        <begin position="398"/>
        <end position="417"/>
    </location>
</feature>
<feature type="transmembrane region" description="Helical" evidence="2">
    <location>
        <begin position="286"/>
        <end position="306"/>
    </location>
</feature>
<keyword evidence="7" id="KW-1185">Reference proteome</keyword>
<feature type="transmembrane region" description="Helical" evidence="2">
    <location>
        <begin position="491"/>
        <end position="509"/>
    </location>
</feature>
<evidence type="ECO:0000259" key="5">
    <source>
        <dbReference type="Pfam" id="PF10355"/>
    </source>
</evidence>
<keyword evidence="2" id="KW-1133">Transmembrane helix</keyword>
<evidence type="ECO:0000256" key="1">
    <source>
        <dbReference type="SAM" id="MobiDB-lite"/>
    </source>
</evidence>
<dbReference type="Pfam" id="PF10355">
    <property type="entry name" value="Ytp1"/>
    <property type="match status" value="1"/>
</dbReference>
<feature type="transmembrane region" description="Helical" evidence="2">
    <location>
        <begin position="326"/>
        <end position="348"/>
    </location>
</feature>
<reference evidence="7" key="1">
    <citation type="submission" date="2017-03" db="EMBL/GenBank/DDBJ databases">
        <authorList>
            <person name="Sharma R."/>
            <person name="Thines M."/>
        </authorList>
    </citation>
    <scope>NUCLEOTIDE SEQUENCE [LARGE SCALE GENOMIC DNA]</scope>
</reference>
<keyword evidence="2" id="KW-0812">Transmembrane</keyword>
<dbReference type="Pfam" id="PF10348">
    <property type="entry name" value="DUF2427"/>
    <property type="match status" value="1"/>
</dbReference>
<dbReference type="EMBL" id="FWEW01001418">
    <property type="protein sequence ID" value="SLM37147.1"/>
    <property type="molecule type" value="Genomic_DNA"/>
</dbReference>
<feature type="domain" description="Protein YTP1-like C-terminal" evidence="5">
    <location>
        <begin position="291"/>
        <end position="580"/>
    </location>
</feature>
<evidence type="ECO:0000313" key="6">
    <source>
        <dbReference type="EMBL" id="SLM37147.1"/>
    </source>
</evidence>
<keyword evidence="3" id="KW-0732">Signal</keyword>
<dbReference type="PANTHER" id="PTHR31685:SF3">
    <property type="entry name" value="INTEGRAL MEMBRANE PROTEIN (AFU_ORTHOLOGUE AFUA_6G12730)"/>
    <property type="match status" value="1"/>
</dbReference>
<dbReference type="AlphaFoldDB" id="A0A1W5D1Z7"/>
<proteinExistence type="predicted"/>
<feature type="transmembrane region" description="Helical" evidence="2">
    <location>
        <begin position="100"/>
        <end position="118"/>
    </location>
</feature>
<dbReference type="PANTHER" id="PTHR31685">
    <property type="entry name" value="INTEGRAL MEMBRANE PROTEIN (AFU_ORTHOLOGUE AFUA_6G12730)-RELATED"/>
    <property type="match status" value="1"/>
</dbReference>
<accession>A0A1W5D1Z7</accession>
<evidence type="ECO:0000313" key="7">
    <source>
        <dbReference type="Proteomes" id="UP000192927"/>
    </source>
</evidence>